<dbReference type="GO" id="GO:0005524">
    <property type="term" value="F:ATP binding"/>
    <property type="evidence" value="ECO:0007669"/>
    <property type="project" value="UniProtKB-KW"/>
</dbReference>
<evidence type="ECO:0000256" key="3">
    <source>
        <dbReference type="ARBA" id="ARBA00022527"/>
    </source>
</evidence>
<dbReference type="InterPro" id="IPR011009">
    <property type="entry name" value="Kinase-like_dom_sf"/>
</dbReference>
<accession>A0AAP0X4L0</accession>
<proteinExistence type="predicted"/>
<dbReference type="SUPFAM" id="SSF52058">
    <property type="entry name" value="L domain-like"/>
    <property type="match status" value="1"/>
</dbReference>
<dbReference type="InterPro" id="IPR000719">
    <property type="entry name" value="Prot_kinase_dom"/>
</dbReference>
<dbReference type="EMBL" id="JBBPBK010000003">
    <property type="protein sequence ID" value="KAK9289282.1"/>
    <property type="molecule type" value="Genomic_DNA"/>
</dbReference>
<dbReference type="PANTHER" id="PTHR48007">
    <property type="entry name" value="LEUCINE-RICH REPEAT RECEPTOR-LIKE PROTEIN KINASE PXC1"/>
    <property type="match status" value="1"/>
</dbReference>
<keyword evidence="7 17" id="KW-0732">Signal</keyword>
<comment type="catalytic activity">
    <reaction evidence="14">
        <text>L-threonyl-[protein] + ATP = O-phospho-L-threonyl-[protein] + ADP + H(+)</text>
        <dbReference type="Rhea" id="RHEA:46608"/>
        <dbReference type="Rhea" id="RHEA-COMP:11060"/>
        <dbReference type="Rhea" id="RHEA-COMP:11605"/>
        <dbReference type="ChEBI" id="CHEBI:15378"/>
        <dbReference type="ChEBI" id="CHEBI:30013"/>
        <dbReference type="ChEBI" id="CHEBI:30616"/>
        <dbReference type="ChEBI" id="CHEBI:61977"/>
        <dbReference type="ChEBI" id="CHEBI:456216"/>
        <dbReference type="EC" id="2.7.11.1"/>
    </reaction>
</comment>
<dbReference type="Pfam" id="PF00560">
    <property type="entry name" value="LRR_1"/>
    <property type="match status" value="3"/>
</dbReference>
<dbReference type="InterPro" id="IPR001245">
    <property type="entry name" value="Ser-Thr/Tyr_kinase_cat_dom"/>
</dbReference>
<keyword evidence="8" id="KW-0677">Repeat</keyword>
<evidence type="ECO:0000256" key="15">
    <source>
        <dbReference type="ARBA" id="ARBA00048679"/>
    </source>
</evidence>
<dbReference type="Proteomes" id="UP001415857">
    <property type="component" value="Unassembled WGS sequence"/>
</dbReference>
<dbReference type="AlphaFoldDB" id="A0AAP0X4L0"/>
<dbReference type="InterPro" id="IPR013210">
    <property type="entry name" value="LRR_N_plant-typ"/>
</dbReference>
<evidence type="ECO:0000259" key="18">
    <source>
        <dbReference type="PROSITE" id="PS50011"/>
    </source>
</evidence>
<comment type="subcellular location">
    <subcellularLocation>
        <location evidence="1">Membrane</location>
    </subcellularLocation>
</comment>
<evidence type="ECO:0000313" key="19">
    <source>
        <dbReference type="EMBL" id="KAK9289282.1"/>
    </source>
</evidence>
<keyword evidence="20" id="KW-1185">Reference proteome</keyword>
<sequence length="622" mass="70095">MISSARVVRIVFHIFVWSLLNTFSNGTVTDIYCLRSIKDSLEDPHKHLNNGSSSWNFNNNTEGFVCNFKGLECWHPDEHKILNIRLSNMGLKGQFPRGIANCTSLQTLDLSSNDLSGPIPSDIALIIPYLTSLNLSYNRFSGVIPPSLANCSFLNVLVLNNNQLTGEIPMQLSQLDRINTFSVASNSLSGPVPNFSNISVTPAWYANNEGLCGGPLRSCTKHRQKFDDYFMRGFAVGWVVSAISVIAVVAFIMPSCIPVVHAKKMETTIMPIMRAWLTRWKNKRKEAYSVQEGSKEISILEKLVTRISLAEVITATSNFSKENIIGLGKMGTMYKGVLMNGLMLLAVRRFRDFQHFEKQFISEVTTLGRVRHRNLVPLFGFCVDGKERLLVYMYMANGNLYDWLHPLEANSKFLEWHLRVRIGIGLARGLAWLHHNSKLRITHGNISSKCILLDQNFEPKISNFGRSKILKSNESNSINKRFSEIRKRWRLGYATSENELLLDVLKEDVYSFGVVLLEIVTGEKPNQVSNASEGFSGTLVEWITHLWDASCPYNAIDKLLAGRGFDGEIIQFLELARNCVKSSPNERPTMLEVYKILSDIGEAYGIADDSETSTQNKWRIAS</sequence>
<comment type="caution">
    <text evidence="19">The sequence shown here is derived from an EMBL/GenBank/DDBJ whole genome shotgun (WGS) entry which is preliminary data.</text>
</comment>
<dbReference type="Gene3D" id="3.80.10.10">
    <property type="entry name" value="Ribonuclease Inhibitor"/>
    <property type="match status" value="1"/>
</dbReference>
<evidence type="ECO:0000256" key="11">
    <source>
        <dbReference type="ARBA" id="ARBA00022840"/>
    </source>
</evidence>
<feature type="signal peptide" evidence="17">
    <location>
        <begin position="1"/>
        <end position="26"/>
    </location>
</feature>
<dbReference type="FunFam" id="3.80.10.10:FF:000400">
    <property type="entry name" value="Nuclear pore complex protein NUP107"/>
    <property type="match status" value="1"/>
</dbReference>
<keyword evidence="9" id="KW-0547">Nucleotide-binding</keyword>
<evidence type="ECO:0000256" key="7">
    <source>
        <dbReference type="ARBA" id="ARBA00022729"/>
    </source>
</evidence>
<dbReference type="InterPro" id="IPR032675">
    <property type="entry name" value="LRR_dom_sf"/>
</dbReference>
<evidence type="ECO:0000256" key="17">
    <source>
        <dbReference type="SAM" id="SignalP"/>
    </source>
</evidence>
<dbReference type="FunFam" id="1.10.510.10:FF:001023">
    <property type="entry name" value="Os07g0541700 protein"/>
    <property type="match status" value="1"/>
</dbReference>
<evidence type="ECO:0000313" key="20">
    <source>
        <dbReference type="Proteomes" id="UP001415857"/>
    </source>
</evidence>
<gene>
    <name evidence="19" type="ORF">L1049_017758</name>
</gene>
<dbReference type="PROSITE" id="PS50011">
    <property type="entry name" value="PROTEIN_KINASE_DOM"/>
    <property type="match status" value="1"/>
</dbReference>
<keyword evidence="3" id="KW-0723">Serine/threonine-protein kinase</keyword>
<keyword evidence="12 16" id="KW-1133">Transmembrane helix</keyword>
<evidence type="ECO:0000256" key="2">
    <source>
        <dbReference type="ARBA" id="ARBA00012513"/>
    </source>
</evidence>
<feature type="transmembrane region" description="Helical" evidence="16">
    <location>
        <begin position="229"/>
        <end position="253"/>
    </location>
</feature>
<dbReference type="GO" id="GO:0004674">
    <property type="term" value="F:protein serine/threonine kinase activity"/>
    <property type="evidence" value="ECO:0007669"/>
    <property type="project" value="UniProtKB-KW"/>
</dbReference>
<evidence type="ECO:0000256" key="8">
    <source>
        <dbReference type="ARBA" id="ARBA00022737"/>
    </source>
</evidence>
<name>A0AAP0X4L0_LIQFO</name>
<dbReference type="InterPro" id="IPR001611">
    <property type="entry name" value="Leu-rich_rpt"/>
</dbReference>
<evidence type="ECO:0000256" key="16">
    <source>
        <dbReference type="SAM" id="Phobius"/>
    </source>
</evidence>
<keyword evidence="5" id="KW-0808">Transferase</keyword>
<dbReference type="EC" id="2.7.11.1" evidence="2"/>
<reference evidence="19 20" key="1">
    <citation type="journal article" date="2024" name="Plant J.">
        <title>Genome sequences and population genomics reveal climatic adaptation and genomic divergence between two closely related sweetgum species.</title>
        <authorList>
            <person name="Xu W.Q."/>
            <person name="Ren C.Q."/>
            <person name="Zhang X.Y."/>
            <person name="Comes H.P."/>
            <person name="Liu X.H."/>
            <person name="Li Y.G."/>
            <person name="Kettle C.J."/>
            <person name="Jalonen R."/>
            <person name="Gaisberger H."/>
            <person name="Ma Y.Z."/>
            <person name="Qiu Y.X."/>
        </authorList>
    </citation>
    <scope>NUCLEOTIDE SEQUENCE [LARGE SCALE GENOMIC DNA]</scope>
    <source>
        <strain evidence="19">Hangzhou</strain>
    </source>
</reference>
<evidence type="ECO:0000256" key="6">
    <source>
        <dbReference type="ARBA" id="ARBA00022692"/>
    </source>
</evidence>
<evidence type="ECO:0000256" key="4">
    <source>
        <dbReference type="ARBA" id="ARBA00022614"/>
    </source>
</evidence>
<keyword evidence="6 16" id="KW-0812">Transmembrane</keyword>
<keyword evidence="10" id="KW-0418">Kinase</keyword>
<evidence type="ECO:0000256" key="10">
    <source>
        <dbReference type="ARBA" id="ARBA00022777"/>
    </source>
</evidence>
<evidence type="ECO:0000256" key="9">
    <source>
        <dbReference type="ARBA" id="ARBA00022741"/>
    </source>
</evidence>
<protein>
    <recommendedName>
        <fullName evidence="2">non-specific serine/threonine protein kinase</fullName>
        <ecNumber evidence="2">2.7.11.1</ecNumber>
    </recommendedName>
</protein>
<keyword evidence="4" id="KW-0433">Leucine-rich repeat</keyword>
<dbReference type="InterPro" id="IPR046959">
    <property type="entry name" value="PRK1-6/SRF4-like"/>
</dbReference>
<dbReference type="Gene3D" id="1.10.510.10">
    <property type="entry name" value="Transferase(Phosphotransferase) domain 1"/>
    <property type="match status" value="1"/>
</dbReference>
<evidence type="ECO:0000256" key="1">
    <source>
        <dbReference type="ARBA" id="ARBA00004370"/>
    </source>
</evidence>
<feature type="chain" id="PRO_5042937181" description="non-specific serine/threonine protein kinase" evidence="17">
    <location>
        <begin position="27"/>
        <end position="622"/>
    </location>
</feature>
<dbReference type="Pfam" id="PF08263">
    <property type="entry name" value="LRRNT_2"/>
    <property type="match status" value="1"/>
</dbReference>
<evidence type="ECO:0000256" key="14">
    <source>
        <dbReference type="ARBA" id="ARBA00047899"/>
    </source>
</evidence>
<comment type="catalytic activity">
    <reaction evidence="15">
        <text>L-seryl-[protein] + ATP = O-phospho-L-seryl-[protein] + ADP + H(+)</text>
        <dbReference type="Rhea" id="RHEA:17989"/>
        <dbReference type="Rhea" id="RHEA-COMP:9863"/>
        <dbReference type="Rhea" id="RHEA-COMP:11604"/>
        <dbReference type="ChEBI" id="CHEBI:15378"/>
        <dbReference type="ChEBI" id="CHEBI:29999"/>
        <dbReference type="ChEBI" id="CHEBI:30616"/>
        <dbReference type="ChEBI" id="CHEBI:83421"/>
        <dbReference type="ChEBI" id="CHEBI:456216"/>
        <dbReference type="EC" id="2.7.11.1"/>
    </reaction>
</comment>
<feature type="domain" description="Protein kinase" evidence="18">
    <location>
        <begin position="319"/>
        <end position="597"/>
    </location>
</feature>
<keyword evidence="13 16" id="KW-0472">Membrane</keyword>
<evidence type="ECO:0000256" key="12">
    <source>
        <dbReference type="ARBA" id="ARBA00022989"/>
    </source>
</evidence>
<evidence type="ECO:0000256" key="5">
    <source>
        <dbReference type="ARBA" id="ARBA00022679"/>
    </source>
</evidence>
<keyword evidence="11" id="KW-0067">ATP-binding</keyword>
<dbReference type="GO" id="GO:0016020">
    <property type="term" value="C:membrane"/>
    <property type="evidence" value="ECO:0007669"/>
    <property type="project" value="UniProtKB-SubCell"/>
</dbReference>
<dbReference type="PANTHER" id="PTHR48007:SF86">
    <property type="entry name" value="(WILD MALAYSIAN BANANA) HYPOTHETICAL PROTEIN"/>
    <property type="match status" value="1"/>
</dbReference>
<dbReference type="Pfam" id="PF07714">
    <property type="entry name" value="PK_Tyr_Ser-Thr"/>
    <property type="match status" value="1"/>
</dbReference>
<dbReference type="Gene3D" id="3.30.200.20">
    <property type="entry name" value="Phosphorylase Kinase, domain 1"/>
    <property type="match status" value="1"/>
</dbReference>
<dbReference type="SUPFAM" id="SSF56112">
    <property type="entry name" value="Protein kinase-like (PK-like)"/>
    <property type="match status" value="1"/>
</dbReference>
<evidence type="ECO:0000256" key="13">
    <source>
        <dbReference type="ARBA" id="ARBA00023136"/>
    </source>
</evidence>
<organism evidence="19 20">
    <name type="scientific">Liquidambar formosana</name>
    <name type="common">Formosan gum</name>
    <dbReference type="NCBI Taxonomy" id="63359"/>
    <lineage>
        <taxon>Eukaryota</taxon>
        <taxon>Viridiplantae</taxon>
        <taxon>Streptophyta</taxon>
        <taxon>Embryophyta</taxon>
        <taxon>Tracheophyta</taxon>
        <taxon>Spermatophyta</taxon>
        <taxon>Magnoliopsida</taxon>
        <taxon>eudicotyledons</taxon>
        <taxon>Gunneridae</taxon>
        <taxon>Pentapetalae</taxon>
        <taxon>Saxifragales</taxon>
        <taxon>Altingiaceae</taxon>
        <taxon>Liquidambar</taxon>
    </lineage>
</organism>